<dbReference type="Proteomes" id="UP001595925">
    <property type="component" value="Unassembled WGS sequence"/>
</dbReference>
<dbReference type="EMBL" id="JBHSJG010000064">
    <property type="protein sequence ID" value="MFC4990213.1"/>
    <property type="molecule type" value="Genomic_DNA"/>
</dbReference>
<dbReference type="RefSeq" id="WP_224830280.1">
    <property type="nucleotide sequence ID" value="NZ_JAIVEF010000046.1"/>
</dbReference>
<comment type="caution">
    <text evidence="2">The sequence shown here is derived from an EMBL/GenBank/DDBJ whole genome shotgun (WGS) entry which is preliminary data.</text>
</comment>
<feature type="region of interest" description="Disordered" evidence="1">
    <location>
        <begin position="1"/>
        <end position="25"/>
    </location>
</feature>
<organism evidence="2 3">
    <name type="scientific">Saliphagus infecundisoli</name>
    <dbReference type="NCBI Taxonomy" id="1849069"/>
    <lineage>
        <taxon>Archaea</taxon>
        <taxon>Methanobacteriati</taxon>
        <taxon>Methanobacteriota</taxon>
        <taxon>Stenosarchaea group</taxon>
        <taxon>Halobacteria</taxon>
        <taxon>Halobacteriales</taxon>
        <taxon>Natrialbaceae</taxon>
        <taxon>Saliphagus</taxon>
    </lineage>
</organism>
<evidence type="ECO:0000313" key="2">
    <source>
        <dbReference type="EMBL" id="MFC4990213.1"/>
    </source>
</evidence>
<accession>A0ABD5QKH4</accession>
<sequence>MTDPTTTGFDVRYTPEGGQPRTTVFVPQETDDGWLRAEFEWTGADWRPVGTEPVTQVALFDEDCELTTPAREELLGTDDHEEEEGPTNE</sequence>
<keyword evidence="3" id="KW-1185">Reference proteome</keyword>
<name>A0ABD5QKH4_9EURY</name>
<reference evidence="2 3" key="1">
    <citation type="journal article" date="2019" name="Int. J. Syst. Evol. Microbiol.">
        <title>The Global Catalogue of Microorganisms (GCM) 10K type strain sequencing project: providing services to taxonomists for standard genome sequencing and annotation.</title>
        <authorList>
            <consortium name="The Broad Institute Genomics Platform"/>
            <consortium name="The Broad Institute Genome Sequencing Center for Infectious Disease"/>
            <person name="Wu L."/>
            <person name="Ma J."/>
        </authorList>
    </citation>
    <scope>NUCLEOTIDE SEQUENCE [LARGE SCALE GENOMIC DNA]</scope>
    <source>
        <strain evidence="2 3">CGMCC 1.15824</strain>
    </source>
</reference>
<gene>
    <name evidence="2" type="ORF">ACFPFO_21185</name>
</gene>
<protein>
    <submittedName>
        <fullName evidence="2">Uncharacterized protein</fullName>
    </submittedName>
</protein>
<evidence type="ECO:0000313" key="3">
    <source>
        <dbReference type="Proteomes" id="UP001595925"/>
    </source>
</evidence>
<evidence type="ECO:0000256" key="1">
    <source>
        <dbReference type="SAM" id="MobiDB-lite"/>
    </source>
</evidence>
<dbReference type="AlphaFoldDB" id="A0ABD5QKH4"/>
<proteinExistence type="predicted"/>